<dbReference type="GO" id="GO:0051213">
    <property type="term" value="F:dioxygenase activity"/>
    <property type="evidence" value="ECO:0007669"/>
    <property type="project" value="UniProtKB-KW"/>
</dbReference>
<evidence type="ECO:0000256" key="6">
    <source>
        <dbReference type="ARBA" id="ARBA00023014"/>
    </source>
</evidence>
<evidence type="ECO:0000256" key="1">
    <source>
        <dbReference type="ARBA" id="ARBA00001962"/>
    </source>
</evidence>
<dbReference type="Pfam" id="PF00355">
    <property type="entry name" value="Rieske"/>
    <property type="match status" value="1"/>
</dbReference>
<dbReference type="RefSeq" id="WP_064227442.1">
    <property type="nucleotide sequence ID" value="NZ_JBHFLD010000028.1"/>
</dbReference>
<dbReference type="Pfam" id="PF00848">
    <property type="entry name" value="Ring_hydroxyl_A"/>
    <property type="match status" value="1"/>
</dbReference>
<keyword evidence="5" id="KW-0408">Iron</keyword>
<dbReference type="PANTHER" id="PTHR43756">
    <property type="entry name" value="CHOLINE MONOOXYGENASE, CHLOROPLASTIC"/>
    <property type="match status" value="1"/>
</dbReference>
<dbReference type="CDD" id="cd03469">
    <property type="entry name" value="Rieske_RO_Alpha_N"/>
    <property type="match status" value="1"/>
</dbReference>
<dbReference type="InterPro" id="IPR036922">
    <property type="entry name" value="Rieske_2Fe-2S_sf"/>
</dbReference>
<sequence length="394" mass="45929">MNFDDVIESVRKPFASATSLSPEVFTSPKWFDFEKEHILYKHWNFVGLQQNVPGIGDYFVTELYGESIIIIRDHDKRLHAFLNVCRHRCSKVLSDSGSCRVIRCPFHAWTYRLDGSLKRATDFPDMPEHQKRELGLKELRCESWQGLIFVTFSQDTPSIDEMLSDLSEDFHNYPLEEMHCVRERKDEVRVNWKLYNDIDTDPGHGPVHSSTIGAQEYELSSSKRYYRTLFMPSNNSSALLPKDYGNGFDHIPNLPGRAKNGTLYLQFFPALYVILTQDCAWWLNKTPVDHQTTILRVGYMFPKETVQRDDFEEVVKTYFQRWDQVVEEDNWIMEQQQLGMSSAFSSSGPLSEQDRYVWDLHNWYVDRVQEAKEGIICTDRSVTSSINGRIKTVG</sequence>
<evidence type="ECO:0000256" key="2">
    <source>
        <dbReference type="ARBA" id="ARBA00022714"/>
    </source>
</evidence>
<feature type="domain" description="Rieske" evidence="7">
    <location>
        <begin position="43"/>
        <end position="150"/>
    </location>
</feature>
<organism evidence="8 9">
    <name type="scientific">Marinobacter shengliensis</name>
    <dbReference type="NCBI Taxonomy" id="1389223"/>
    <lineage>
        <taxon>Bacteria</taxon>
        <taxon>Pseudomonadati</taxon>
        <taxon>Pseudomonadota</taxon>
        <taxon>Gammaproteobacteria</taxon>
        <taxon>Pseudomonadales</taxon>
        <taxon>Marinobacteraceae</taxon>
        <taxon>Marinobacter</taxon>
    </lineage>
</organism>
<comment type="cofactor">
    <cofactor evidence="1">
        <name>Fe cation</name>
        <dbReference type="ChEBI" id="CHEBI:24875"/>
    </cofactor>
</comment>
<evidence type="ECO:0000259" key="7">
    <source>
        <dbReference type="PROSITE" id="PS51296"/>
    </source>
</evidence>
<dbReference type="PANTHER" id="PTHR43756:SF5">
    <property type="entry name" value="CHOLINE MONOOXYGENASE, CHLOROPLASTIC"/>
    <property type="match status" value="1"/>
</dbReference>
<evidence type="ECO:0000256" key="4">
    <source>
        <dbReference type="ARBA" id="ARBA00023002"/>
    </source>
</evidence>
<dbReference type="PRINTS" id="PR00090">
    <property type="entry name" value="RNGDIOXGNASE"/>
</dbReference>
<dbReference type="CDD" id="cd00680">
    <property type="entry name" value="RHO_alpha_C"/>
    <property type="match status" value="1"/>
</dbReference>
<dbReference type="PROSITE" id="PS51296">
    <property type="entry name" value="RIESKE"/>
    <property type="match status" value="1"/>
</dbReference>
<gene>
    <name evidence="8" type="ORF">ACE05E_16950</name>
</gene>
<reference evidence="8 9" key="1">
    <citation type="submission" date="2024-09" db="EMBL/GenBank/DDBJ databases">
        <title>Draft genome sequences of 6 high pH adapted Marinobacter shengliensis sp. isolated from Mariana forearc serpentinite mud volcanoes.</title>
        <authorList>
            <person name="Elkassas S."/>
            <person name="Serres M."/>
            <person name="Michael N."/>
            <person name="Amina P."/>
            <person name="Teodora Z."/>
            <person name="Julie H."/>
        </authorList>
    </citation>
    <scope>NUCLEOTIDE SEQUENCE [LARGE SCALE GENOMIC DNA]</scope>
    <source>
        <strain evidence="8 9">EB4</strain>
    </source>
</reference>
<keyword evidence="3" id="KW-0479">Metal-binding</keyword>
<dbReference type="Gene3D" id="2.102.10.10">
    <property type="entry name" value="Rieske [2Fe-2S] iron-sulphur domain"/>
    <property type="match status" value="1"/>
</dbReference>
<comment type="caution">
    <text evidence="8">The sequence shown here is derived from an EMBL/GenBank/DDBJ whole genome shotgun (WGS) entry which is preliminary data.</text>
</comment>
<dbReference type="InterPro" id="IPR015879">
    <property type="entry name" value="Ring_hydroxy_dOase_asu_C_dom"/>
</dbReference>
<dbReference type="InterPro" id="IPR017941">
    <property type="entry name" value="Rieske_2Fe-2S"/>
</dbReference>
<evidence type="ECO:0000256" key="3">
    <source>
        <dbReference type="ARBA" id="ARBA00022723"/>
    </source>
</evidence>
<keyword evidence="4 8" id="KW-0560">Oxidoreductase</keyword>
<dbReference type="EMBL" id="JBHFLD010000028">
    <property type="protein sequence ID" value="MFB2717170.1"/>
    <property type="molecule type" value="Genomic_DNA"/>
</dbReference>
<protein>
    <submittedName>
        <fullName evidence="8">Aromatic ring-hydroxylating dioxygenase subunit alpha</fullName>
        <ecNumber evidence="8">1.14.13.-</ecNumber>
    </submittedName>
</protein>
<keyword evidence="9" id="KW-1185">Reference proteome</keyword>
<dbReference type="EC" id="1.14.13.-" evidence="8"/>
<proteinExistence type="predicted"/>
<keyword evidence="2" id="KW-0001">2Fe-2S</keyword>
<evidence type="ECO:0000256" key="5">
    <source>
        <dbReference type="ARBA" id="ARBA00023004"/>
    </source>
</evidence>
<keyword evidence="6" id="KW-0411">Iron-sulfur</keyword>
<dbReference type="InterPro" id="IPR001663">
    <property type="entry name" value="Rng_hydr_dOase-A"/>
</dbReference>
<evidence type="ECO:0000313" key="9">
    <source>
        <dbReference type="Proteomes" id="UP001576762"/>
    </source>
</evidence>
<dbReference type="SUPFAM" id="SSF50022">
    <property type="entry name" value="ISP domain"/>
    <property type="match status" value="1"/>
</dbReference>
<dbReference type="Proteomes" id="UP001576762">
    <property type="component" value="Unassembled WGS sequence"/>
</dbReference>
<dbReference type="SUPFAM" id="SSF55961">
    <property type="entry name" value="Bet v1-like"/>
    <property type="match status" value="1"/>
</dbReference>
<accession>A0ABV4WAE8</accession>
<name>A0ABV4WAE8_9GAMM</name>
<evidence type="ECO:0000313" key="8">
    <source>
        <dbReference type="EMBL" id="MFB2717170.1"/>
    </source>
</evidence>
<keyword evidence="8" id="KW-0223">Dioxygenase</keyword>
<dbReference type="Gene3D" id="3.90.380.10">
    <property type="entry name" value="Naphthalene 1,2-dioxygenase Alpha Subunit, Chain A, domain 1"/>
    <property type="match status" value="1"/>
</dbReference>